<protein>
    <submittedName>
        <fullName evidence="2">Uncharacterized protein</fullName>
    </submittedName>
</protein>
<gene>
    <name evidence="2" type="ORF">MCHLO_13208</name>
</gene>
<feature type="region of interest" description="Disordered" evidence="1">
    <location>
        <begin position="1"/>
        <end position="45"/>
    </location>
</feature>
<reference evidence="2" key="1">
    <citation type="submission" date="2014-09" db="EMBL/GenBank/DDBJ databases">
        <title>Genome sequence of the luminous mushroom Mycena chlorophos for searching fungal bioluminescence genes.</title>
        <authorList>
            <person name="Tanaka Y."/>
            <person name="Kasuga D."/>
            <person name="Oba Y."/>
            <person name="Hase S."/>
            <person name="Sato K."/>
            <person name="Oba Y."/>
            <person name="Sakakibara Y."/>
        </authorList>
    </citation>
    <scope>NUCLEOTIDE SEQUENCE</scope>
</reference>
<evidence type="ECO:0000256" key="1">
    <source>
        <dbReference type="SAM" id="MobiDB-lite"/>
    </source>
</evidence>
<keyword evidence="3" id="KW-1185">Reference proteome</keyword>
<name>A0ABQ0LZS3_MYCCL</name>
<feature type="compositionally biased region" description="Basic and acidic residues" evidence="1">
    <location>
        <begin position="119"/>
        <end position="134"/>
    </location>
</feature>
<feature type="region of interest" description="Disordered" evidence="1">
    <location>
        <begin position="68"/>
        <end position="145"/>
    </location>
</feature>
<feature type="compositionally biased region" description="Basic and acidic residues" evidence="1">
    <location>
        <begin position="97"/>
        <end position="106"/>
    </location>
</feature>
<proteinExistence type="predicted"/>
<organism evidence="2 3">
    <name type="scientific">Mycena chlorophos</name>
    <name type="common">Agaric fungus</name>
    <name type="synonym">Agaricus chlorophos</name>
    <dbReference type="NCBI Taxonomy" id="658473"/>
    <lineage>
        <taxon>Eukaryota</taxon>
        <taxon>Fungi</taxon>
        <taxon>Dikarya</taxon>
        <taxon>Basidiomycota</taxon>
        <taxon>Agaricomycotina</taxon>
        <taxon>Agaricomycetes</taxon>
        <taxon>Agaricomycetidae</taxon>
        <taxon>Agaricales</taxon>
        <taxon>Marasmiineae</taxon>
        <taxon>Mycenaceae</taxon>
        <taxon>Mycena</taxon>
    </lineage>
</organism>
<evidence type="ECO:0000313" key="2">
    <source>
        <dbReference type="EMBL" id="GAT56564.1"/>
    </source>
</evidence>
<dbReference type="EMBL" id="DF849315">
    <property type="protein sequence ID" value="GAT56564.1"/>
    <property type="molecule type" value="Genomic_DNA"/>
</dbReference>
<feature type="compositionally biased region" description="Acidic residues" evidence="1">
    <location>
        <begin position="34"/>
        <end position="45"/>
    </location>
</feature>
<accession>A0ABQ0LZS3</accession>
<feature type="compositionally biased region" description="Low complexity" evidence="1">
    <location>
        <begin position="7"/>
        <end position="19"/>
    </location>
</feature>
<feature type="compositionally biased region" description="Basic and acidic residues" evidence="1">
    <location>
        <begin position="68"/>
        <end position="77"/>
    </location>
</feature>
<dbReference type="Proteomes" id="UP000815677">
    <property type="component" value="Unassembled WGS sequence"/>
</dbReference>
<evidence type="ECO:0000313" key="3">
    <source>
        <dbReference type="Proteomes" id="UP000815677"/>
    </source>
</evidence>
<sequence>MAYNEPSAASTSAQAADNAGQLRSNAVNEQPRVEEEEMEWIDEESLVLPPAEWLSRWEGDKLRWEETRRQWQAEHGRGASASSNKRNARQSIEVEQDEKQQSDDKQNAGQKRRGLWAFIREKMHPRSGEDDARNEPSCCEKSQGR</sequence>